<dbReference type="PANTHER" id="PTHR24148">
    <property type="entry name" value="ANKYRIN REPEAT DOMAIN-CONTAINING PROTEIN 39 HOMOLOG-RELATED"/>
    <property type="match status" value="1"/>
</dbReference>
<dbReference type="AlphaFoldDB" id="A0A6A6VDM4"/>
<organism evidence="1 2">
    <name type="scientific">Sporormia fimetaria CBS 119925</name>
    <dbReference type="NCBI Taxonomy" id="1340428"/>
    <lineage>
        <taxon>Eukaryota</taxon>
        <taxon>Fungi</taxon>
        <taxon>Dikarya</taxon>
        <taxon>Ascomycota</taxon>
        <taxon>Pezizomycotina</taxon>
        <taxon>Dothideomycetes</taxon>
        <taxon>Pleosporomycetidae</taxon>
        <taxon>Pleosporales</taxon>
        <taxon>Sporormiaceae</taxon>
        <taxon>Sporormia</taxon>
    </lineage>
</organism>
<name>A0A6A6VDM4_9PLEO</name>
<dbReference type="Proteomes" id="UP000799440">
    <property type="component" value="Unassembled WGS sequence"/>
</dbReference>
<dbReference type="InterPro" id="IPR052895">
    <property type="entry name" value="HetReg/Transcr_Mod"/>
</dbReference>
<dbReference type="EMBL" id="MU006568">
    <property type="protein sequence ID" value="KAF2748668.1"/>
    <property type="molecule type" value="Genomic_DNA"/>
</dbReference>
<protein>
    <recommendedName>
        <fullName evidence="3">Heterokaryon incompatibility domain-containing protein</fullName>
    </recommendedName>
</protein>
<dbReference type="OrthoDB" id="2157530at2759"/>
<proteinExistence type="predicted"/>
<evidence type="ECO:0008006" key="3">
    <source>
        <dbReference type="Google" id="ProtNLM"/>
    </source>
</evidence>
<dbReference type="Pfam" id="PF26639">
    <property type="entry name" value="Het-6_barrel"/>
    <property type="match status" value="1"/>
</dbReference>
<dbReference type="PANTHER" id="PTHR24148:SF82">
    <property type="entry name" value="HETEROKARYON INCOMPATIBILITY DOMAIN-CONTAINING PROTEIN"/>
    <property type="match status" value="1"/>
</dbReference>
<reference evidence="1" key="1">
    <citation type="journal article" date="2020" name="Stud. Mycol.">
        <title>101 Dothideomycetes genomes: a test case for predicting lifestyles and emergence of pathogens.</title>
        <authorList>
            <person name="Haridas S."/>
            <person name="Albert R."/>
            <person name="Binder M."/>
            <person name="Bloem J."/>
            <person name="Labutti K."/>
            <person name="Salamov A."/>
            <person name="Andreopoulos B."/>
            <person name="Baker S."/>
            <person name="Barry K."/>
            <person name="Bills G."/>
            <person name="Bluhm B."/>
            <person name="Cannon C."/>
            <person name="Castanera R."/>
            <person name="Culley D."/>
            <person name="Daum C."/>
            <person name="Ezra D."/>
            <person name="Gonzalez J."/>
            <person name="Henrissat B."/>
            <person name="Kuo A."/>
            <person name="Liang C."/>
            <person name="Lipzen A."/>
            <person name="Lutzoni F."/>
            <person name="Magnuson J."/>
            <person name="Mondo S."/>
            <person name="Nolan M."/>
            <person name="Ohm R."/>
            <person name="Pangilinan J."/>
            <person name="Park H.-J."/>
            <person name="Ramirez L."/>
            <person name="Alfaro M."/>
            <person name="Sun H."/>
            <person name="Tritt A."/>
            <person name="Yoshinaga Y."/>
            <person name="Zwiers L.-H."/>
            <person name="Turgeon B."/>
            <person name="Goodwin S."/>
            <person name="Spatafora J."/>
            <person name="Crous P."/>
            <person name="Grigoriev I."/>
        </authorList>
    </citation>
    <scope>NUCLEOTIDE SEQUENCE</scope>
    <source>
        <strain evidence="1">CBS 119925</strain>
    </source>
</reference>
<keyword evidence="2" id="KW-1185">Reference proteome</keyword>
<gene>
    <name evidence="1" type="ORF">M011DRAFT_485352</name>
</gene>
<sequence length="164" mass="19009">MARSRMTKNHIYHEHETWSTAFYKTLANDLLTGDLDQDATPRRIKTAEIPLFPEDWDSYSYWEAMFDQEFEGYPLSCMCATVLRRFFITEMGRMGIGPSSTKPGDDIVLICGAGSVPFCVRKEPDWTEDNQIYTHVGDVYLHGVMYGEAMPENWEEKVIQIHLR</sequence>
<evidence type="ECO:0000313" key="1">
    <source>
        <dbReference type="EMBL" id="KAF2748668.1"/>
    </source>
</evidence>
<evidence type="ECO:0000313" key="2">
    <source>
        <dbReference type="Proteomes" id="UP000799440"/>
    </source>
</evidence>
<accession>A0A6A6VDM4</accession>